<feature type="compositionally biased region" description="Polar residues" evidence="1">
    <location>
        <begin position="35"/>
        <end position="55"/>
    </location>
</feature>
<keyword evidence="3" id="KW-1185">Reference proteome</keyword>
<accession>A0ABZ1CQ26</accession>
<feature type="compositionally biased region" description="Low complexity" evidence="1">
    <location>
        <begin position="8"/>
        <end position="18"/>
    </location>
</feature>
<sequence>MPGRFLLRRAQASLSLSTSKKESKSKSPAPERSLSDSSIQLACTTGPSILRSNLNPRWKEKRPEPAWVHDREEEGDHLGDEEVPFELDETLTPSPDHSLLTTPTFSVQSTATMPLEFFSPSSSSSMMSRCECDPECLDPSLCRSYISFGSSYMSQPSSSQIESNELFNSSVLPSPWRQSPCFIDNDNFSSDNSSKCSWANSPSFSLSRSNLNIPSIKIRRQSQDSTYQSEDDFEDDSFDNRGSTLKRKDLSDLLNGCGSLMDSSSVCRSILSDRRNSEESFSSSLSTIEEKDEEPKPKSPEPIKILGFPQHLQPQSATSRSSRLSPIQESA</sequence>
<organism evidence="2 3">
    <name type="scientific">Kwoniella shivajii</name>
    <dbReference type="NCBI Taxonomy" id="564305"/>
    <lineage>
        <taxon>Eukaryota</taxon>
        <taxon>Fungi</taxon>
        <taxon>Dikarya</taxon>
        <taxon>Basidiomycota</taxon>
        <taxon>Agaricomycotina</taxon>
        <taxon>Tremellomycetes</taxon>
        <taxon>Tremellales</taxon>
        <taxon>Cryptococcaceae</taxon>
        <taxon>Kwoniella</taxon>
    </lineage>
</organism>
<feature type="region of interest" description="Disordered" evidence="1">
    <location>
        <begin position="220"/>
        <end position="242"/>
    </location>
</feature>
<dbReference type="RefSeq" id="XP_062788589.1">
    <property type="nucleotide sequence ID" value="XM_062932538.1"/>
</dbReference>
<evidence type="ECO:0000313" key="3">
    <source>
        <dbReference type="Proteomes" id="UP001329825"/>
    </source>
</evidence>
<evidence type="ECO:0008006" key="4">
    <source>
        <dbReference type="Google" id="ProtNLM"/>
    </source>
</evidence>
<dbReference type="Proteomes" id="UP001329825">
    <property type="component" value="Chromosome 1"/>
</dbReference>
<feature type="compositionally biased region" description="Polar residues" evidence="1">
    <location>
        <begin position="312"/>
        <end position="331"/>
    </location>
</feature>
<dbReference type="GeneID" id="87952905"/>
<name>A0ABZ1CQ26_9TREE</name>
<evidence type="ECO:0000256" key="1">
    <source>
        <dbReference type="SAM" id="MobiDB-lite"/>
    </source>
</evidence>
<feature type="region of interest" description="Disordered" evidence="1">
    <location>
        <begin position="274"/>
        <end position="331"/>
    </location>
</feature>
<protein>
    <recommendedName>
        <fullName evidence="4">Ig-like domain-containing protein</fullName>
    </recommendedName>
</protein>
<reference evidence="2 3" key="1">
    <citation type="submission" date="2024-01" db="EMBL/GenBank/DDBJ databases">
        <title>Comparative genomics of Cryptococcus and Kwoniella reveals pathogenesis evolution and contrasting modes of karyotype evolution via chromosome fusion or intercentromeric recombination.</title>
        <authorList>
            <person name="Coelho M.A."/>
            <person name="David-Palma M."/>
            <person name="Shea T."/>
            <person name="Bowers K."/>
            <person name="McGinley-Smith S."/>
            <person name="Mohammad A.W."/>
            <person name="Gnirke A."/>
            <person name="Yurkov A.M."/>
            <person name="Nowrousian M."/>
            <person name="Sun S."/>
            <person name="Cuomo C.A."/>
            <person name="Heitman J."/>
        </authorList>
    </citation>
    <scope>NUCLEOTIDE SEQUENCE [LARGE SCALE GENOMIC DNA]</scope>
    <source>
        <strain evidence="2">CBS 11374</strain>
    </source>
</reference>
<feature type="region of interest" description="Disordered" evidence="1">
    <location>
        <begin position="1"/>
        <end position="82"/>
    </location>
</feature>
<gene>
    <name evidence="2" type="ORF">IL334_000774</name>
</gene>
<evidence type="ECO:0000313" key="2">
    <source>
        <dbReference type="EMBL" id="WRT63849.1"/>
    </source>
</evidence>
<feature type="compositionally biased region" description="Basic and acidic residues" evidence="1">
    <location>
        <begin position="57"/>
        <end position="80"/>
    </location>
</feature>
<proteinExistence type="predicted"/>
<dbReference type="EMBL" id="CP141881">
    <property type="protein sequence ID" value="WRT63849.1"/>
    <property type="molecule type" value="Genomic_DNA"/>
</dbReference>